<protein>
    <submittedName>
        <fullName evidence="2">Uncharacterized protein</fullName>
    </submittedName>
</protein>
<evidence type="ECO:0000313" key="3">
    <source>
        <dbReference type="Proteomes" id="UP001054902"/>
    </source>
</evidence>
<dbReference type="GO" id="GO:0006360">
    <property type="term" value="P:transcription by RNA polymerase I"/>
    <property type="evidence" value="ECO:0007669"/>
    <property type="project" value="InterPro"/>
</dbReference>
<dbReference type="Proteomes" id="UP001054902">
    <property type="component" value="Unassembled WGS sequence"/>
</dbReference>
<dbReference type="Pfam" id="PF08208">
    <property type="entry name" value="RNA_polI_A34"/>
    <property type="match status" value="1"/>
</dbReference>
<proteinExistence type="predicted"/>
<evidence type="ECO:0000256" key="1">
    <source>
        <dbReference type="SAM" id="MobiDB-lite"/>
    </source>
</evidence>
<dbReference type="Gene3D" id="6.20.250.70">
    <property type="match status" value="1"/>
</dbReference>
<name>A0AAD3CGA7_9STRA</name>
<dbReference type="AlphaFoldDB" id="A0AAD3CGA7"/>
<dbReference type="InterPro" id="IPR013240">
    <property type="entry name" value="DNA-dir_RNA_pol1_su_RPA34"/>
</dbReference>
<comment type="caution">
    <text evidence="2">The sequence shown here is derived from an EMBL/GenBank/DDBJ whole genome shotgun (WGS) entry which is preliminary data.</text>
</comment>
<organism evidence="2 3">
    <name type="scientific">Chaetoceros tenuissimus</name>
    <dbReference type="NCBI Taxonomy" id="426638"/>
    <lineage>
        <taxon>Eukaryota</taxon>
        <taxon>Sar</taxon>
        <taxon>Stramenopiles</taxon>
        <taxon>Ochrophyta</taxon>
        <taxon>Bacillariophyta</taxon>
        <taxon>Coscinodiscophyceae</taxon>
        <taxon>Chaetocerotophycidae</taxon>
        <taxon>Chaetocerotales</taxon>
        <taxon>Chaetocerotaceae</taxon>
        <taxon>Chaetoceros</taxon>
    </lineage>
</organism>
<keyword evidence="3" id="KW-1185">Reference proteome</keyword>
<feature type="region of interest" description="Disordered" evidence="1">
    <location>
        <begin position="1"/>
        <end position="21"/>
    </location>
</feature>
<evidence type="ECO:0000313" key="2">
    <source>
        <dbReference type="EMBL" id="GFH44590.1"/>
    </source>
</evidence>
<accession>A0AAD3CGA7</accession>
<gene>
    <name evidence="2" type="ORF">CTEN210_01064</name>
</gene>
<dbReference type="EMBL" id="BLLK01000020">
    <property type="protein sequence ID" value="GFH44590.1"/>
    <property type="molecule type" value="Genomic_DNA"/>
</dbReference>
<feature type="compositionally biased region" description="Basic residues" evidence="1">
    <location>
        <begin position="196"/>
        <end position="214"/>
    </location>
</feature>
<feature type="region of interest" description="Disordered" evidence="1">
    <location>
        <begin position="177"/>
        <end position="214"/>
    </location>
</feature>
<reference evidence="2 3" key="1">
    <citation type="journal article" date="2021" name="Sci. Rep.">
        <title>The genome of the diatom Chaetoceros tenuissimus carries an ancient integrated fragment of an extant virus.</title>
        <authorList>
            <person name="Hongo Y."/>
            <person name="Kimura K."/>
            <person name="Takaki Y."/>
            <person name="Yoshida Y."/>
            <person name="Baba S."/>
            <person name="Kobayashi G."/>
            <person name="Nagasaki K."/>
            <person name="Hano T."/>
            <person name="Tomaru Y."/>
        </authorList>
    </citation>
    <scope>NUCLEOTIDE SEQUENCE [LARGE SCALE GENOMIC DNA]</scope>
    <source>
        <strain evidence="2 3">NIES-3715</strain>
    </source>
</reference>
<sequence length="214" mass="24580">MPASQESELLEPSTFALPEDYEESPQDYEIWSIKVPVKFDMSCLNNVEFQFDLSEKQHKGKEKAVTNFEVNDIKYSMIQGNKDEVKTFRILTRVDEDEDEKEMIPSNVTFDKHYSIVETTNANVADVDLAPSNERAVGVDMKAMQMRIPYVPIPQKTGLKRRWNMMGANAQYTAPIVEENDVAMETPSKSVESSKKQKKEKKSEKKSKKKKSKQ</sequence>